<dbReference type="Proteomes" id="UP000077315">
    <property type="component" value="Unassembled WGS sequence"/>
</dbReference>
<dbReference type="AlphaFoldDB" id="A0A167KQZ2"/>
<evidence type="ECO:0008006" key="4">
    <source>
        <dbReference type="Google" id="ProtNLM"/>
    </source>
</evidence>
<keyword evidence="1" id="KW-1133">Transmembrane helix</keyword>
<keyword evidence="1" id="KW-0812">Transmembrane</keyword>
<organism evidence="2 3">
    <name type="scientific">Phycomyces blakesleeanus (strain ATCC 8743b / DSM 1359 / FGSC 10004 / NBRC 33097 / NRRL 1555)</name>
    <dbReference type="NCBI Taxonomy" id="763407"/>
    <lineage>
        <taxon>Eukaryota</taxon>
        <taxon>Fungi</taxon>
        <taxon>Fungi incertae sedis</taxon>
        <taxon>Mucoromycota</taxon>
        <taxon>Mucoromycotina</taxon>
        <taxon>Mucoromycetes</taxon>
        <taxon>Mucorales</taxon>
        <taxon>Phycomycetaceae</taxon>
        <taxon>Phycomyces</taxon>
    </lineage>
</organism>
<dbReference type="InParanoid" id="A0A167KQZ2"/>
<keyword evidence="1" id="KW-0472">Membrane</keyword>
<name>A0A167KQZ2_PHYB8</name>
<dbReference type="GeneID" id="29000446"/>
<dbReference type="EMBL" id="KV440994">
    <property type="protein sequence ID" value="OAD68669.1"/>
    <property type="molecule type" value="Genomic_DNA"/>
</dbReference>
<protein>
    <recommendedName>
        <fullName evidence="4">Transmembrane protein</fullName>
    </recommendedName>
</protein>
<dbReference type="RefSeq" id="XP_018286709.1">
    <property type="nucleotide sequence ID" value="XM_018439540.1"/>
</dbReference>
<feature type="transmembrane region" description="Helical" evidence="1">
    <location>
        <begin position="28"/>
        <end position="50"/>
    </location>
</feature>
<evidence type="ECO:0000256" key="1">
    <source>
        <dbReference type="SAM" id="Phobius"/>
    </source>
</evidence>
<accession>A0A167KQZ2</accession>
<dbReference type="VEuPathDB" id="FungiDB:PHYBLDRAFT_188637"/>
<dbReference type="OrthoDB" id="2261101at2759"/>
<evidence type="ECO:0000313" key="3">
    <source>
        <dbReference type="Proteomes" id="UP000077315"/>
    </source>
</evidence>
<evidence type="ECO:0000313" key="2">
    <source>
        <dbReference type="EMBL" id="OAD68669.1"/>
    </source>
</evidence>
<reference evidence="3" key="1">
    <citation type="submission" date="2015-06" db="EMBL/GenBank/DDBJ databases">
        <title>Expansion of signal transduction pathways in fungi by whole-genome duplication.</title>
        <authorList>
            <consortium name="DOE Joint Genome Institute"/>
            <person name="Corrochano L.M."/>
            <person name="Kuo A."/>
            <person name="Marcet-Houben M."/>
            <person name="Polaino S."/>
            <person name="Salamov A."/>
            <person name="Villalobos J.M."/>
            <person name="Alvarez M.I."/>
            <person name="Avalos J."/>
            <person name="Benito E.P."/>
            <person name="Benoit I."/>
            <person name="Burger G."/>
            <person name="Camino L.P."/>
            <person name="Canovas D."/>
            <person name="Cerda-Olmedo E."/>
            <person name="Cheng J.-F."/>
            <person name="Dominguez A."/>
            <person name="Elias M."/>
            <person name="Eslava A.P."/>
            <person name="Glaser F."/>
            <person name="Grimwood J."/>
            <person name="Gutierrez G."/>
            <person name="Heitman J."/>
            <person name="Henrissat B."/>
            <person name="Iturriaga E.A."/>
            <person name="Lang B.F."/>
            <person name="Lavin J.L."/>
            <person name="Lee S."/>
            <person name="Li W."/>
            <person name="Lindquist E."/>
            <person name="Lopez-Garcia S."/>
            <person name="Luque E.M."/>
            <person name="Marcos A.T."/>
            <person name="Martin J."/>
            <person name="McCluskey K."/>
            <person name="Medina H.R."/>
            <person name="Miralles-Duran A."/>
            <person name="Miyazaki A."/>
            <person name="Munoz-Torres E."/>
            <person name="Oguiza J.A."/>
            <person name="Ohm R."/>
            <person name="Olmedo M."/>
            <person name="Orejas M."/>
            <person name="Ortiz-Castellanos L."/>
            <person name="Pisabarro A.G."/>
            <person name="Rodriguez-Romero J."/>
            <person name="Ruiz-Herrera J."/>
            <person name="Ruiz-Vazquez R."/>
            <person name="Sanz C."/>
            <person name="Schackwitz W."/>
            <person name="Schmutz J."/>
            <person name="Shahriari M."/>
            <person name="Shelest E."/>
            <person name="Silva-Franco F."/>
            <person name="Soanes D."/>
            <person name="Syed K."/>
            <person name="Tagua V.G."/>
            <person name="Talbot N.J."/>
            <person name="Thon M."/>
            <person name="De vries R.P."/>
            <person name="Wiebenga A."/>
            <person name="Yadav J.S."/>
            <person name="Braun E.L."/>
            <person name="Baker S."/>
            <person name="Garre V."/>
            <person name="Horwitz B."/>
            <person name="Torres-Martinez S."/>
            <person name="Idnurm A."/>
            <person name="Herrera-Estrella A."/>
            <person name="Gabaldon T."/>
            <person name="Grigoriev I.V."/>
        </authorList>
    </citation>
    <scope>NUCLEOTIDE SEQUENCE [LARGE SCALE GENOMIC DNA]</scope>
    <source>
        <strain evidence="3">NRRL 1555(-)</strain>
    </source>
</reference>
<feature type="transmembrane region" description="Helical" evidence="1">
    <location>
        <begin position="62"/>
        <end position="81"/>
    </location>
</feature>
<gene>
    <name evidence="2" type="ORF">PHYBLDRAFT_188637</name>
</gene>
<proteinExistence type="predicted"/>
<sequence>MTVSKTEIKQQLATYVPNEKERLVIRSAMFSLITFATVGAASLGMSARMWSKSRTPVGKRSGIPTILGFFTGLTLGGALGMNKGMQTLRASLPSDSGLLTLIHEHDEIKQQEINQALLQNSDDTISSGLSIDNDNDPLPTLDILESPVASNDTLLLAAPSDE</sequence>
<keyword evidence="3" id="KW-1185">Reference proteome</keyword>